<dbReference type="SUPFAM" id="SSF56935">
    <property type="entry name" value="Porins"/>
    <property type="match status" value="1"/>
</dbReference>
<reference evidence="3" key="1">
    <citation type="journal article" date="2019" name="Int. J. Syst. Evol. Microbiol.">
        <title>The Global Catalogue of Microorganisms (GCM) 10K type strain sequencing project: providing services to taxonomists for standard genome sequencing and annotation.</title>
        <authorList>
            <consortium name="The Broad Institute Genomics Platform"/>
            <consortium name="The Broad Institute Genome Sequencing Center for Infectious Disease"/>
            <person name="Wu L."/>
            <person name="Ma J."/>
        </authorList>
    </citation>
    <scope>NUCLEOTIDE SEQUENCE [LARGE SCALE GENOMIC DNA]</scope>
    <source>
        <strain evidence="3">CGMCC 1.10131</strain>
    </source>
</reference>
<name>A0ABQ1I4L0_9ALTE</name>
<dbReference type="Pfam" id="PF10082">
    <property type="entry name" value="BBP2_2"/>
    <property type="match status" value="1"/>
</dbReference>
<dbReference type="RefSeq" id="WP_055733737.1">
    <property type="nucleotide sequence ID" value="NZ_BMDY01000018.1"/>
</dbReference>
<comment type="caution">
    <text evidence="2">The sequence shown here is derived from an EMBL/GenBank/DDBJ whole genome shotgun (WGS) entry which is preliminary data.</text>
</comment>
<dbReference type="EMBL" id="BMDY01000018">
    <property type="protein sequence ID" value="GGB13559.1"/>
    <property type="molecule type" value="Genomic_DNA"/>
</dbReference>
<gene>
    <name evidence="2" type="ORF">GCM10007414_28690</name>
</gene>
<evidence type="ECO:0000256" key="1">
    <source>
        <dbReference type="SAM" id="SignalP"/>
    </source>
</evidence>
<sequence length="395" mass="44851">MRKIGSVLLPALLCSVPVMAAIQPAKWYTADGVGIVPSIEVMGLYDSNLTNRESDQIASWGTIVSPAISAISEQQKSAYYASYRLIWGDYADSSADNFVDHKFGLTGDWKFSVRHHLNLRYDFQRNHDQRGEGISSGVGGTIDEPVRYRLNALRGLYDFGAASASAQVQLEALLRRIDYENFRDFTQFRDRNALQGNARFFYRLSSATRILAELGALSSDYQQQQAGVASRDFNDLAGFVGADWEISGKTKGRAKLGWQRRKFDQGEREQFSGLSWSLAADWSPRSYSHFTLAGSRQAKAPEQGGDVIDNDKLSVDWEHYWLQRLATDLTLTYSNDDYVGLERKDTVYEGRVGIRYQFRRWLEVSLWQLWRDKDSNQSGVSYDKQVTSLKIRMSL</sequence>
<evidence type="ECO:0000313" key="2">
    <source>
        <dbReference type="EMBL" id="GGB13559.1"/>
    </source>
</evidence>
<dbReference type="InterPro" id="IPR018759">
    <property type="entry name" value="BBP2_2"/>
</dbReference>
<proteinExistence type="predicted"/>
<feature type="chain" id="PRO_5045358562" evidence="1">
    <location>
        <begin position="21"/>
        <end position="395"/>
    </location>
</feature>
<organism evidence="2 3">
    <name type="scientific">Agarivorans gilvus</name>
    <dbReference type="NCBI Taxonomy" id="680279"/>
    <lineage>
        <taxon>Bacteria</taxon>
        <taxon>Pseudomonadati</taxon>
        <taxon>Pseudomonadota</taxon>
        <taxon>Gammaproteobacteria</taxon>
        <taxon>Alteromonadales</taxon>
        <taxon>Alteromonadaceae</taxon>
        <taxon>Agarivorans</taxon>
    </lineage>
</organism>
<accession>A0ABQ1I4L0</accession>
<keyword evidence="1" id="KW-0732">Signal</keyword>
<dbReference type="Proteomes" id="UP000651977">
    <property type="component" value="Unassembled WGS sequence"/>
</dbReference>
<evidence type="ECO:0000313" key="3">
    <source>
        <dbReference type="Proteomes" id="UP000651977"/>
    </source>
</evidence>
<keyword evidence="3" id="KW-1185">Reference proteome</keyword>
<protein>
    <submittedName>
        <fullName evidence="2">Capsular polysaccharide biosynthesis protein</fullName>
    </submittedName>
</protein>
<feature type="signal peptide" evidence="1">
    <location>
        <begin position="1"/>
        <end position="20"/>
    </location>
</feature>